<dbReference type="Proteomes" id="UP000515297">
    <property type="component" value="Chromosome"/>
</dbReference>
<proteinExistence type="inferred from homology"/>
<feature type="domain" description="HTH IS21-type" evidence="6">
    <location>
        <begin position="6"/>
        <end position="68"/>
    </location>
</feature>
<dbReference type="Pfam" id="PF22483">
    <property type="entry name" value="Mu-transpos_C_2"/>
    <property type="match status" value="1"/>
</dbReference>
<dbReference type="NCBIfam" id="NF038214">
    <property type="entry name" value="IS21_help_AAA"/>
    <property type="match status" value="1"/>
</dbReference>
<dbReference type="GO" id="GO:0015074">
    <property type="term" value="P:DNA integration"/>
    <property type="evidence" value="ECO:0007669"/>
    <property type="project" value="InterPro"/>
</dbReference>
<dbReference type="InterPro" id="IPR047661">
    <property type="entry name" value="IstB"/>
</dbReference>
<evidence type="ECO:0000313" key="8">
    <source>
        <dbReference type="EMBL" id="QNE06798.1"/>
    </source>
</evidence>
<dbReference type="GO" id="GO:0032196">
    <property type="term" value="P:transposition"/>
    <property type="evidence" value="ECO:0007669"/>
    <property type="project" value="UniProtKB-KW"/>
</dbReference>
<dbReference type="PROSITE" id="PS50531">
    <property type="entry name" value="HTH_IS21"/>
    <property type="match status" value="1"/>
</dbReference>
<dbReference type="PANTHER" id="PTHR35004:SF7">
    <property type="entry name" value="INTEGRASE PROTEIN"/>
    <property type="match status" value="1"/>
</dbReference>
<dbReference type="PANTHER" id="PTHR35004">
    <property type="entry name" value="TRANSPOSASE RV3428C-RELATED"/>
    <property type="match status" value="1"/>
</dbReference>
<dbReference type="InterPro" id="IPR027417">
    <property type="entry name" value="P-loop_NTPase"/>
</dbReference>
<sequence length="771" mass="86215">MIDMALLSVIRRWHFRQHIPIREIERRTGLSRNTIRKYLRADTVEPKFKVPDRPSKLDPFAEKLSAWLRIEANKSRKQRRTAKQMHADLVALGYEGSYNRVAAFARTWKADRQRDAQTIGRGTFVPLVFQPGEAFQFDWSEDWAMIAGKQTKLQAAHTKLSHSRAFIVRAYPLQTHEMLFDAMTQAFRVLGGVPQRGIFDNMKTAVDKIGSGKARQVNARFAAMASHYLFEPEFCNPAAGWEKGQVEKNVQDARRRLWQAHGPSGPAFPDIDALNAWLEEQCIAQWGEIPHGVLPGTIADVHAAEVASLMPLGRPFDGFVEHTKRVSPTCLISFERNRYSVPASFANRPVSLRVYPERIVIAAEGQILCEHGRIIERSHDQPGRTIYDWRHYLAVIQRKPGALRNGAPFTEMPEAFRQLQGQLLKRSGGDREMVEILSLVLHHDEQAVLCAVELALEAGVATKTHVLNILHRLIDGKDGTPPRIDAPQALTLQREPKANVARYDTLRNKDLRMRHDPASAAVVVMLRSLKMYGMAQAVGELIEQGAPAFDAAVPILSQLLKAEVAEREVRSIAYQIKAAKFPAYKDLAGFDFASSEVNEAMVRQLHRGEFIDGAHNVVLIGGPGTGKTHIATALGVQAVEHHRKKVRFFATVDLVNALEQEKAMNKAGQLADRLLRLDLLILDELGYLPFSPSGGALLFHLLSKLYERTSVIITTNLSFSEWAGVFGDAKMTTALLDRLTHHCHILETGNDSFRFRASSAAPKSGKEKSPA</sequence>
<evidence type="ECO:0000256" key="2">
    <source>
        <dbReference type="ARBA" id="ARBA00009277"/>
    </source>
</evidence>
<dbReference type="InterPro" id="IPR001584">
    <property type="entry name" value="Integrase_cat-core"/>
</dbReference>
<dbReference type="GO" id="GO:0006310">
    <property type="term" value="P:DNA recombination"/>
    <property type="evidence" value="ECO:0007669"/>
    <property type="project" value="UniProtKB-KW"/>
</dbReference>
<gene>
    <name evidence="8" type="ORF">H4O24_00005</name>
</gene>
<dbReference type="Gene3D" id="3.40.50.300">
    <property type="entry name" value="P-loop containing nucleotide triphosphate hydrolases"/>
    <property type="match status" value="1"/>
</dbReference>
<evidence type="ECO:0000256" key="4">
    <source>
        <dbReference type="ARBA" id="ARBA00023125"/>
    </source>
</evidence>
<dbReference type="InterPro" id="IPR017894">
    <property type="entry name" value="HTH_IS21_transposase_type"/>
</dbReference>
<reference evidence="8 9" key="1">
    <citation type="submission" date="2020-08" db="EMBL/GenBank/DDBJ databases">
        <authorList>
            <person name="Liu G."/>
            <person name="Sun C."/>
        </authorList>
    </citation>
    <scope>NUCLEOTIDE SEQUENCE [LARGE SCALE GENOMIC DNA]</scope>
    <source>
        <strain evidence="8 9">OT19</strain>
    </source>
</reference>
<feature type="domain" description="Integrase catalytic" evidence="7">
    <location>
        <begin position="127"/>
        <end position="257"/>
    </location>
</feature>
<dbReference type="PROSITE" id="PS50994">
    <property type="entry name" value="INTEGRASE"/>
    <property type="match status" value="1"/>
</dbReference>
<dbReference type="SMART" id="SM00382">
    <property type="entry name" value="AAA"/>
    <property type="match status" value="1"/>
</dbReference>
<evidence type="ECO:0000256" key="1">
    <source>
        <dbReference type="ARBA" id="ARBA00008059"/>
    </source>
</evidence>
<dbReference type="AlphaFoldDB" id="A0A7G6VYI3"/>
<keyword evidence="3" id="KW-0815">Transposition</keyword>
<dbReference type="EMBL" id="CP060052">
    <property type="protein sequence ID" value="QNE06798.1"/>
    <property type="molecule type" value="Genomic_DNA"/>
</dbReference>
<evidence type="ECO:0000259" key="6">
    <source>
        <dbReference type="PROSITE" id="PS50531"/>
    </source>
</evidence>
<accession>A0A7G6VYI3</accession>
<evidence type="ECO:0000259" key="7">
    <source>
        <dbReference type="PROSITE" id="PS50994"/>
    </source>
</evidence>
<dbReference type="GO" id="GO:0003677">
    <property type="term" value="F:DNA binding"/>
    <property type="evidence" value="ECO:0007669"/>
    <property type="project" value="UniProtKB-KW"/>
</dbReference>
<dbReference type="Pfam" id="PF01695">
    <property type="entry name" value="IstB_IS21"/>
    <property type="match status" value="1"/>
</dbReference>
<protein>
    <submittedName>
        <fullName evidence="8">IS21 family transposase</fullName>
    </submittedName>
</protein>
<dbReference type="InterPro" id="IPR054353">
    <property type="entry name" value="IstA-like_C"/>
</dbReference>
<dbReference type="InterPro" id="IPR002611">
    <property type="entry name" value="IstB_ATP-bd"/>
</dbReference>
<name>A0A7G6VYI3_9SPHN</name>
<dbReference type="NCBIfam" id="NF033546">
    <property type="entry name" value="transpos_IS21"/>
    <property type="match status" value="1"/>
</dbReference>
<dbReference type="InterPro" id="IPR003593">
    <property type="entry name" value="AAA+_ATPase"/>
</dbReference>
<comment type="similarity">
    <text evidence="2">Belongs to the transposase IS21/IS408/IS1162 family.</text>
</comment>
<dbReference type="SUPFAM" id="SSF52540">
    <property type="entry name" value="P-loop containing nucleoside triphosphate hydrolases"/>
    <property type="match status" value="1"/>
</dbReference>
<evidence type="ECO:0000256" key="3">
    <source>
        <dbReference type="ARBA" id="ARBA00022578"/>
    </source>
</evidence>
<organism evidence="8 9">
    <name type="scientific">Croceicoccus marinus</name>
    <dbReference type="NCBI Taxonomy" id="450378"/>
    <lineage>
        <taxon>Bacteria</taxon>
        <taxon>Pseudomonadati</taxon>
        <taxon>Pseudomonadota</taxon>
        <taxon>Alphaproteobacteria</taxon>
        <taxon>Sphingomonadales</taxon>
        <taxon>Erythrobacteraceae</taxon>
        <taxon>Croceicoccus</taxon>
    </lineage>
</organism>
<dbReference type="GO" id="GO:0005524">
    <property type="term" value="F:ATP binding"/>
    <property type="evidence" value="ECO:0007669"/>
    <property type="project" value="InterPro"/>
</dbReference>
<evidence type="ECO:0000313" key="9">
    <source>
        <dbReference type="Proteomes" id="UP000515297"/>
    </source>
</evidence>
<keyword evidence="5" id="KW-0233">DNA recombination</keyword>
<evidence type="ECO:0000256" key="5">
    <source>
        <dbReference type="ARBA" id="ARBA00023172"/>
    </source>
</evidence>
<comment type="similarity">
    <text evidence="1">Belongs to the IS21/IS1162 putative ATP-binding protein family.</text>
</comment>
<keyword evidence="4" id="KW-0238">DNA-binding</keyword>